<keyword evidence="6" id="KW-1133">Transmembrane helix</keyword>
<comment type="cofactor">
    <cofactor evidence="1">
        <name>Zn(2+)</name>
        <dbReference type="ChEBI" id="CHEBI:29105"/>
    </cofactor>
</comment>
<dbReference type="GO" id="GO:0016787">
    <property type="term" value="F:hydrolase activity"/>
    <property type="evidence" value="ECO:0007669"/>
    <property type="project" value="UniProtKB-KW"/>
</dbReference>
<keyword evidence="6" id="KW-0472">Membrane</keyword>
<evidence type="ECO:0000313" key="8">
    <source>
        <dbReference type="EMBL" id="EIJ39412.1"/>
    </source>
</evidence>
<dbReference type="SUPFAM" id="SSF55031">
    <property type="entry name" value="Bacterial exopeptidase dimerisation domain"/>
    <property type="match status" value="1"/>
</dbReference>
<dbReference type="Proteomes" id="UP000004690">
    <property type="component" value="Unassembled WGS sequence"/>
</dbReference>
<gene>
    <name evidence="8" type="ORF">JoomaDRAFT_2433</name>
</gene>
<dbReference type="Pfam" id="PF07687">
    <property type="entry name" value="M20_dimer"/>
    <property type="match status" value="1"/>
</dbReference>
<name>I3C719_9FLAO</name>
<feature type="domain" description="Peptidase M20 dimerisation" evidence="7">
    <location>
        <begin position="235"/>
        <end position="382"/>
    </location>
</feature>
<keyword evidence="6" id="KW-0812">Transmembrane</keyword>
<evidence type="ECO:0000313" key="9">
    <source>
        <dbReference type="Proteomes" id="UP000004690"/>
    </source>
</evidence>
<dbReference type="HOGENOM" id="CLU_021802_11_2_10"/>
<evidence type="ECO:0000256" key="5">
    <source>
        <dbReference type="ARBA" id="ARBA00022833"/>
    </source>
</evidence>
<keyword evidence="4" id="KW-0378">Hydrolase</keyword>
<evidence type="ECO:0000256" key="2">
    <source>
        <dbReference type="ARBA" id="ARBA00006247"/>
    </source>
</evidence>
<dbReference type="PANTHER" id="PTHR43808">
    <property type="entry name" value="ACETYLORNITHINE DEACETYLASE"/>
    <property type="match status" value="1"/>
</dbReference>
<dbReference type="InterPro" id="IPR050072">
    <property type="entry name" value="Peptidase_M20A"/>
</dbReference>
<reference evidence="8 9" key="1">
    <citation type="submission" date="2012-02" db="EMBL/GenBank/DDBJ databases">
        <title>Improved High-Quality Draft genome of Joostella marina DSM 19592.</title>
        <authorList>
            <consortium name="US DOE Joint Genome Institute (JGI-PGF)"/>
            <person name="Lucas S."/>
            <person name="Copeland A."/>
            <person name="Lapidus A."/>
            <person name="Bruce D."/>
            <person name="Goodwin L."/>
            <person name="Pitluck S."/>
            <person name="Peters L."/>
            <person name="Chertkov O."/>
            <person name="Ovchinnikova G."/>
            <person name="Kyrpides N."/>
            <person name="Mavromatis K."/>
            <person name="Detter J.C."/>
            <person name="Han C."/>
            <person name="Land M."/>
            <person name="Hauser L."/>
            <person name="Markowitz V."/>
            <person name="Cheng J.-F."/>
            <person name="Hugenholtz P."/>
            <person name="Woyke T."/>
            <person name="Wu D."/>
            <person name="Tindall B."/>
            <person name="Brambilla E."/>
            <person name="Klenk H.-P."/>
            <person name="Eisen J.A."/>
        </authorList>
    </citation>
    <scope>NUCLEOTIDE SEQUENCE [LARGE SCALE GENOMIC DNA]</scope>
    <source>
        <strain evidence="8 9">DSM 19592</strain>
    </source>
</reference>
<dbReference type="Gene3D" id="3.30.70.360">
    <property type="match status" value="1"/>
</dbReference>
<dbReference type="Gene3D" id="1.10.150.900">
    <property type="match status" value="1"/>
</dbReference>
<dbReference type="GO" id="GO:0046872">
    <property type="term" value="F:metal ion binding"/>
    <property type="evidence" value="ECO:0007669"/>
    <property type="project" value="UniProtKB-KW"/>
</dbReference>
<dbReference type="SUPFAM" id="SSF53187">
    <property type="entry name" value="Zn-dependent exopeptidases"/>
    <property type="match status" value="1"/>
</dbReference>
<dbReference type="InterPro" id="IPR036264">
    <property type="entry name" value="Bact_exopeptidase_dim_dom"/>
</dbReference>
<evidence type="ECO:0000256" key="6">
    <source>
        <dbReference type="SAM" id="Phobius"/>
    </source>
</evidence>
<dbReference type="STRING" id="926559.JoomaDRAFT_2433"/>
<keyword evidence="9" id="KW-1185">Reference proteome</keyword>
<dbReference type="InterPro" id="IPR002933">
    <property type="entry name" value="Peptidase_M20"/>
</dbReference>
<protein>
    <submittedName>
        <fullName evidence="8">Acetylornithine deacetylase/succinyldiaminopimelate desuccinylase-like deacylase</fullName>
    </submittedName>
</protein>
<keyword evidence="3" id="KW-0479">Metal-binding</keyword>
<dbReference type="AlphaFoldDB" id="I3C719"/>
<dbReference type="InterPro" id="IPR011650">
    <property type="entry name" value="Peptidase_M20_dimer"/>
</dbReference>
<comment type="similarity">
    <text evidence="2">Belongs to the peptidase M20A family.</text>
</comment>
<evidence type="ECO:0000256" key="3">
    <source>
        <dbReference type="ARBA" id="ARBA00022723"/>
    </source>
</evidence>
<dbReference type="Gene3D" id="3.40.630.10">
    <property type="entry name" value="Zn peptidases"/>
    <property type="match status" value="1"/>
</dbReference>
<organism evidence="8 9">
    <name type="scientific">Galbibacter orientalis DSM 19592</name>
    <dbReference type="NCBI Taxonomy" id="926559"/>
    <lineage>
        <taxon>Bacteria</taxon>
        <taxon>Pseudomonadati</taxon>
        <taxon>Bacteroidota</taxon>
        <taxon>Flavobacteriia</taxon>
        <taxon>Flavobacteriales</taxon>
        <taxon>Flavobacteriaceae</taxon>
        <taxon>Galbibacter</taxon>
    </lineage>
</organism>
<dbReference type="Pfam" id="PF01546">
    <property type="entry name" value="Peptidase_M20"/>
    <property type="match status" value="1"/>
</dbReference>
<dbReference type="PANTHER" id="PTHR43808:SF8">
    <property type="entry name" value="PEPTIDASE M20 DIMERISATION DOMAIN-CONTAINING PROTEIN"/>
    <property type="match status" value="1"/>
</dbReference>
<evidence type="ECO:0000256" key="1">
    <source>
        <dbReference type="ARBA" id="ARBA00001947"/>
    </source>
</evidence>
<dbReference type="EMBL" id="JH651379">
    <property type="protein sequence ID" value="EIJ39412.1"/>
    <property type="molecule type" value="Genomic_DNA"/>
</dbReference>
<keyword evidence="5" id="KW-0862">Zinc</keyword>
<proteinExistence type="inferred from homology"/>
<sequence>MFQTIKENMHPKLRAFISLIYIIVTIHYSYSQQQSNTDSILPFGQLNNYNIERYLSEYIKFASVSGEEKKAGEWLKNICKNSGLHIQQMGNKDAQYNFTASLYPLSSKLPNIVFLNHIDVVPAGDLSKWKYPPYSGKITDTEIWGRGSWDNKGNAIMQLFSLVEIMNKYKGQQLPYNVTFLAVSCEETQCRGGAEYVIENYLDLLNPAVVIGEGPPAIKGALQTRPDTAVFPISVAHKRALWLKLTLKINTSAHGSVTPLRYANREMVKALDNLLGKHQKAVYTDLNIKMLKDIGQLEKGLTGFAMRHPKIFRMFITPQLRKQPELFSVFSNTITLTSLESNNDVVNVIPSEVTALLDCRLLPEANKDKFLANLKKRLDNDDIEVSTIYSMPKMKSSDDKSIFYKNLKTAISKTYPENDVITILLPNTSDAGVFRAKGIATYTTVPISLDMSYLDNIHSENERIPRGVLHKGKETYTNFIEECITENKEKEKKKFLIFNLNDKSKDN</sequence>
<evidence type="ECO:0000259" key="7">
    <source>
        <dbReference type="Pfam" id="PF07687"/>
    </source>
</evidence>
<evidence type="ECO:0000256" key="4">
    <source>
        <dbReference type="ARBA" id="ARBA00022801"/>
    </source>
</evidence>
<accession>I3C719</accession>
<dbReference type="eggNOG" id="COG0624">
    <property type="taxonomic scope" value="Bacteria"/>
</dbReference>
<feature type="transmembrane region" description="Helical" evidence="6">
    <location>
        <begin position="12"/>
        <end position="30"/>
    </location>
</feature>